<dbReference type="EMBL" id="VSKN01000004">
    <property type="protein sequence ID" value="TYC15596.1"/>
    <property type="molecule type" value="Genomic_DNA"/>
</dbReference>
<accession>A0ABY3MCF4</accession>
<dbReference type="RefSeq" id="WP_148380541.1">
    <property type="nucleotide sequence ID" value="NZ_VSKN01000004.1"/>
</dbReference>
<gene>
    <name evidence="1" type="ORF">ES677_04440</name>
</gene>
<evidence type="ECO:0000313" key="1">
    <source>
        <dbReference type="EMBL" id="TYC15596.1"/>
    </source>
</evidence>
<dbReference type="Proteomes" id="UP000323621">
    <property type="component" value="Unassembled WGS sequence"/>
</dbReference>
<name>A0ABY3MCF4_9FLAO</name>
<evidence type="ECO:0000313" key="2">
    <source>
        <dbReference type="Proteomes" id="UP000323621"/>
    </source>
</evidence>
<reference evidence="1 2" key="1">
    <citation type="submission" date="2019-08" db="EMBL/GenBank/DDBJ databases">
        <title>Genomes of Antarctic Bizionia species.</title>
        <authorList>
            <person name="Bowman J.P."/>
        </authorList>
    </citation>
    <scope>NUCLEOTIDE SEQUENCE [LARGE SCALE GENOMIC DNA]</scope>
    <source>
        <strain evidence="1 2">IC164</strain>
    </source>
</reference>
<comment type="caution">
    <text evidence="1">The sequence shown here is derived from an EMBL/GenBank/DDBJ whole genome shotgun (WGS) entry which is preliminary data.</text>
</comment>
<organism evidence="1 2">
    <name type="scientific">Bizionia gelidisalsuginis</name>
    <dbReference type="NCBI Taxonomy" id="291188"/>
    <lineage>
        <taxon>Bacteria</taxon>
        <taxon>Pseudomonadati</taxon>
        <taxon>Bacteroidota</taxon>
        <taxon>Flavobacteriia</taxon>
        <taxon>Flavobacteriales</taxon>
        <taxon>Flavobacteriaceae</taxon>
        <taxon>Bizionia</taxon>
    </lineage>
</organism>
<protein>
    <submittedName>
        <fullName evidence="1">Uncharacterized protein</fullName>
    </submittedName>
</protein>
<sequence>MKNADLRVNEERNDSQSDLNLLNGVKGFLNYEDIEEFKKLFQEMFLITMRSDFADDTNFRNELATFYDAQMDLFKVASDFKAQTKP</sequence>
<keyword evidence="2" id="KW-1185">Reference proteome</keyword>
<proteinExistence type="predicted"/>